<accession>A0A7D8YR00</accession>
<evidence type="ECO:0000313" key="3">
    <source>
        <dbReference type="Proteomes" id="UP000481288"/>
    </source>
</evidence>
<gene>
    <name evidence="2" type="primary">hts1_2</name>
    <name evidence="2" type="ORF">LCER1_G004120</name>
</gene>
<dbReference type="GO" id="GO:0005739">
    <property type="term" value="C:mitochondrion"/>
    <property type="evidence" value="ECO:0007669"/>
    <property type="project" value="TreeGrafter"/>
</dbReference>
<organism evidence="2 3">
    <name type="scientific">Lachnellula cervina</name>
    <dbReference type="NCBI Taxonomy" id="1316786"/>
    <lineage>
        <taxon>Eukaryota</taxon>
        <taxon>Fungi</taxon>
        <taxon>Dikarya</taxon>
        <taxon>Ascomycota</taxon>
        <taxon>Pezizomycotina</taxon>
        <taxon>Leotiomycetes</taxon>
        <taxon>Helotiales</taxon>
        <taxon>Lachnaceae</taxon>
        <taxon>Lachnellula</taxon>
    </lineage>
</organism>
<keyword evidence="2" id="KW-0436">Ligase</keyword>
<reference evidence="2 3" key="1">
    <citation type="submission" date="2018-05" db="EMBL/GenBank/DDBJ databases">
        <title>Whole genome sequencing for identification of molecular markers to develop diagnostic detection tools for the regulated plant pathogen Lachnellula willkommii.</title>
        <authorList>
            <person name="Giroux E."/>
            <person name="Bilodeau G."/>
        </authorList>
    </citation>
    <scope>NUCLEOTIDE SEQUENCE [LARGE SCALE GENOMIC DNA]</scope>
    <source>
        <strain evidence="2 3">CBS 625.97</strain>
    </source>
</reference>
<dbReference type="PANTHER" id="PTHR11476">
    <property type="entry name" value="HISTIDYL-TRNA SYNTHETASE"/>
    <property type="match status" value="1"/>
</dbReference>
<protein>
    <submittedName>
        <fullName evidence="2">Histidine--tRNA ligase, mitochondrial</fullName>
    </submittedName>
</protein>
<dbReference type="GO" id="GO:0032543">
    <property type="term" value="P:mitochondrial translation"/>
    <property type="evidence" value="ECO:0007669"/>
    <property type="project" value="TreeGrafter"/>
</dbReference>
<evidence type="ECO:0000256" key="1">
    <source>
        <dbReference type="SAM" id="MobiDB-lite"/>
    </source>
</evidence>
<dbReference type="GO" id="GO:0004821">
    <property type="term" value="F:histidine-tRNA ligase activity"/>
    <property type="evidence" value="ECO:0007669"/>
    <property type="project" value="TreeGrafter"/>
</dbReference>
<dbReference type="InterPro" id="IPR045864">
    <property type="entry name" value="aa-tRNA-synth_II/BPL/LPL"/>
</dbReference>
<proteinExistence type="predicted"/>
<keyword evidence="3" id="KW-1185">Reference proteome</keyword>
<feature type="region of interest" description="Disordered" evidence="1">
    <location>
        <begin position="1"/>
        <end position="22"/>
    </location>
</feature>
<dbReference type="AlphaFoldDB" id="A0A7D8YR00"/>
<dbReference type="GO" id="GO:0006427">
    <property type="term" value="P:histidyl-tRNA aminoacylation"/>
    <property type="evidence" value="ECO:0007669"/>
    <property type="project" value="TreeGrafter"/>
</dbReference>
<sequence length="94" mass="10726">MAAKDANIARSSVQPKTPKGTRDWFNSDLLLRDHIFLQHLQTPRRHPLDTPAIELKAILAEKYREDARLMYDHADQGGALCSLRLISRSPLHAR</sequence>
<dbReference type="SUPFAM" id="SSF55681">
    <property type="entry name" value="Class II aaRS and biotin synthetases"/>
    <property type="match status" value="1"/>
</dbReference>
<dbReference type="OrthoDB" id="1906957at2759"/>
<evidence type="ECO:0000313" key="2">
    <source>
        <dbReference type="EMBL" id="TVY58280.1"/>
    </source>
</evidence>
<comment type="caution">
    <text evidence="2">The sequence shown here is derived from an EMBL/GenBank/DDBJ whole genome shotgun (WGS) entry which is preliminary data.</text>
</comment>
<dbReference type="Gene3D" id="3.30.930.10">
    <property type="entry name" value="Bira Bifunctional Protein, Domain 2"/>
    <property type="match status" value="1"/>
</dbReference>
<name>A0A7D8YR00_9HELO</name>
<dbReference type="EMBL" id="QGMG01000048">
    <property type="protein sequence ID" value="TVY58280.1"/>
    <property type="molecule type" value="Genomic_DNA"/>
</dbReference>
<dbReference type="Proteomes" id="UP000481288">
    <property type="component" value="Unassembled WGS sequence"/>
</dbReference>
<dbReference type="GO" id="GO:0005829">
    <property type="term" value="C:cytosol"/>
    <property type="evidence" value="ECO:0007669"/>
    <property type="project" value="TreeGrafter"/>
</dbReference>
<dbReference type="PANTHER" id="PTHR11476:SF7">
    <property type="entry name" value="HISTIDINE--TRNA LIGASE"/>
    <property type="match status" value="1"/>
</dbReference>
<dbReference type="GO" id="GO:0003723">
    <property type="term" value="F:RNA binding"/>
    <property type="evidence" value="ECO:0007669"/>
    <property type="project" value="TreeGrafter"/>
</dbReference>